<comment type="caution">
    <text evidence="2">The sequence shown here is derived from an EMBL/GenBank/DDBJ whole genome shotgun (WGS) entry which is preliminary data.</text>
</comment>
<reference evidence="2" key="1">
    <citation type="journal article" date="2015" name="Nature">
        <title>Complex archaea that bridge the gap between prokaryotes and eukaryotes.</title>
        <authorList>
            <person name="Spang A."/>
            <person name="Saw J.H."/>
            <person name="Jorgensen S.L."/>
            <person name="Zaremba-Niedzwiedzka K."/>
            <person name="Martijn J."/>
            <person name="Lind A.E."/>
            <person name="van Eijk R."/>
            <person name="Schleper C."/>
            <person name="Guy L."/>
            <person name="Ettema T.J."/>
        </authorList>
    </citation>
    <scope>NUCLEOTIDE SEQUENCE</scope>
</reference>
<accession>A0A0F9IAC6</accession>
<dbReference type="AlphaFoldDB" id="A0A0F9IAC6"/>
<name>A0A0F9IAC6_9ZZZZ</name>
<feature type="compositionally biased region" description="Basic residues" evidence="1">
    <location>
        <begin position="31"/>
        <end position="44"/>
    </location>
</feature>
<evidence type="ECO:0000313" key="2">
    <source>
        <dbReference type="EMBL" id="KKM16669.1"/>
    </source>
</evidence>
<organism evidence="2">
    <name type="scientific">marine sediment metagenome</name>
    <dbReference type="NCBI Taxonomy" id="412755"/>
    <lineage>
        <taxon>unclassified sequences</taxon>
        <taxon>metagenomes</taxon>
        <taxon>ecological metagenomes</taxon>
    </lineage>
</organism>
<feature type="region of interest" description="Disordered" evidence="1">
    <location>
        <begin position="1"/>
        <end position="52"/>
    </location>
</feature>
<dbReference type="EMBL" id="LAZR01014624">
    <property type="protein sequence ID" value="KKM16669.1"/>
    <property type="molecule type" value="Genomic_DNA"/>
</dbReference>
<gene>
    <name evidence="2" type="ORF">LCGC14_1683490</name>
</gene>
<feature type="compositionally biased region" description="Basic residues" evidence="1">
    <location>
        <begin position="1"/>
        <end position="16"/>
    </location>
</feature>
<proteinExistence type="predicted"/>
<protein>
    <submittedName>
        <fullName evidence="2">Uncharacterized protein</fullName>
    </submittedName>
</protein>
<evidence type="ECO:0000256" key="1">
    <source>
        <dbReference type="SAM" id="MobiDB-lite"/>
    </source>
</evidence>
<sequence length="52" mass="5968">MANSKPGKKGCRKAGRNRVTCARYRAEGRREKNKKRRAARHAKRHPNDHAGE</sequence>